<sequence length="233" mass="25771">MENHNETVMGYPPNFFPSTHGIGNRVFPQPTTTPATPTTTTTTASKRISPCVHGMVVVVVITISMSLIMLMVYLDSRSYSPKFQVTWISAPPFDISKSSSSSSSLTAHWNINFIVENPNDEASILYERVDASVLYHGVSLASTSMLPFYQNEREKTIVGASLDAMSEFIDESVAEEIGVDWMHGRLKFSVIVDGTVRLNIRNRKGEGQHMRASCQDVEVGASTDCKVHLAFFQ</sequence>
<gene>
    <name evidence="1" type="ORF">LOK49_LG15G02556</name>
</gene>
<dbReference type="Proteomes" id="UP001060215">
    <property type="component" value="Chromosome 11"/>
</dbReference>
<evidence type="ECO:0000313" key="1">
    <source>
        <dbReference type="EMBL" id="KAI7982262.1"/>
    </source>
</evidence>
<name>A0ACC0F2J3_9ERIC</name>
<dbReference type="EMBL" id="CM045768">
    <property type="protein sequence ID" value="KAI7982262.1"/>
    <property type="molecule type" value="Genomic_DNA"/>
</dbReference>
<proteinExistence type="predicted"/>
<evidence type="ECO:0000313" key="2">
    <source>
        <dbReference type="Proteomes" id="UP001060215"/>
    </source>
</evidence>
<keyword evidence="2" id="KW-1185">Reference proteome</keyword>
<comment type="caution">
    <text evidence="1">The sequence shown here is derived from an EMBL/GenBank/DDBJ whole genome shotgun (WGS) entry which is preliminary data.</text>
</comment>
<protein>
    <submittedName>
        <fullName evidence="1">NDR1/HIN1-like protein 10</fullName>
    </submittedName>
</protein>
<accession>A0ACC0F2J3</accession>
<organism evidence="1 2">
    <name type="scientific">Camellia lanceoleosa</name>
    <dbReference type="NCBI Taxonomy" id="1840588"/>
    <lineage>
        <taxon>Eukaryota</taxon>
        <taxon>Viridiplantae</taxon>
        <taxon>Streptophyta</taxon>
        <taxon>Embryophyta</taxon>
        <taxon>Tracheophyta</taxon>
        <taxon>Spermatophyta</taxon>
        <taxon>Magnoliopsida</taxon>
        <taxon>eudicotyledons</taxon>
        <taxon>Gunneridae</taxon>
        <taxon>Pentapetalae</taxon>
        <taxon>asterids</taxon>
        <taxon>Ericales</taxon>
        <taxon>Theaceae</taxon>
        <taxon>Camellia</taxon>
    </lineage>
</organism>
<reference evidence="1 2" key="1">
    <citation type="journal article" date="2022" name="Plant J.">
        <title>Chromosome-level genome of Camellia lanceoleosa provides a valuable resource for understanding genome evolution and self-incompatibility.</title>
        <authorList>
            <person name="Gong W."/>
            <person name="Xiao S."/>
            <person name="Wang L."/>
            <person name="Liao Z."/>
            <person name="Chang Y."/>
            <person name="Mo W."/>
            <person name="Hu G."/>
            <person name="Li W."/>
            <person name="Zhao G."/>
            <person name="Zhu H."/>
            <person name="Hu X."/>
            <person name="Ji K."/>
            <person name="Xiang X."/>
            <person name="Song Q."/>
            <person name="Yuan D."/>
            <person name="Jin S."/>
            <person name="Zhang L."/>
        </authorList>
    </citation>
    <scope>NUCLEOTIDE SEQUENCE [LARGE SCALE GENOMIC DNA]</scope>
    <source>
        <strain evidence="1">SQ_2022a</strain>
    </source>
</reference>